<comment type="caution">
    <text evidence="3">The sequence shown here is derived from an EMBL/GenBank/DDBJ whole genome shotgun (WGS) entry which is preliminary data.</text>
</comment>
<gene>
    <name evidence="3" type="ORF">T552_04102</name>
</gene>
<dbReference type="VEuPathDB" id="FungiDB:T552_04102"/>
<keyword evidence="1" id="KW-0472">Membrane</keyword>
<proteinExistence type="predicted"/>
<keyword evidence="1" id="KW-0812">Transmembrane</keyword>
<feature type="transmembrane region" description="Helical" evidence="1">
    <location>
        <begin position="44"/>
        <end position="61"/>
    </location>
</feature>
<accession>A0A0W4ZLD9</accession>
<dbReference type="InterPro" id="IPR002733">
    <property type="entry name" value="AMMECR1_domain"/>
</dbReference>
<keyword evidence="1" id="KW-1133">Transmembrane helix</keyword>
<dbReference type="RefSeq" id="XP_018226387.1">
    <property type="nucleotide sequence ID" value="XM_018372153.1"/>
</dbReference>
<reference evidence="4" key="1">
    <citation type="journal article" date="2016" name="Nat. Commun.">
        <title>Genome analysis of three Pneumocystis species reveals adaptation mechanisms to life exclusively in mammalian hosts.</title>
        <authorList>
            <person name="Ma L."/>
            <person name="Chen Z."/>
            <person name="Huang D.W."/>
            <person name="Kutty G."/>
            <person name="Ishihara M."/>
            <person name="Wang H."/>
            <person name="Abouelleil A."/>
            <person name="Bishop L."/>
            <person name="Davey E."/>
            <person name="Deng R."/>
            <person name="Deng X."/>
            <person name="Fan L."/>
            <person name="Fantoni G."/>
            <person name="Fitzgerald M."/>
            <person name="Gogineni E."/>
            <person name="Goldberg J.M."/>
            <person name="Handley G."/>
            <person name="Hu X."/>
            <person name="Huber C."/>
            <person name="Jiao X."/>
            <person name="Jones K."/>
            <person name="Levin J.Z."/>
            <person name="Liu Y."/>
            <person name="Macdonald P."/>
            <person name="Melnikov A."/>
            <person name="Raley C."/>
            <person name="Sassi M."/>
            <person name="Sherman B.T."/>
            <person name="Song X."/>
            <person name="Sykes S."/>
            <person name="Tran B."/>
            <person name="Walsh L."/>
            <person name="Xia Y."/>
            <person name="Yang J."/>
            <person name="Young S."/>
            <person name="Zeng Q."/>
            <person name="Zheng X."/>
            <person name="Stephens R."/>
            <person name="Nusbaum C."/>
            <person name="Birren B.W."/>
            <person name="Azadi P."/>
            <person name="Lempicki R.A."/>
            <person name="Cuomo C.A."/>
            <person name="Kovacs J.A."/>
        </authorList>
    </citation>
    <scope>NUCLEOTIDE SEQUENCE [LARGE SCALE GENOMIC DNA]</scope>
    <source>
        <strain evidence="4">B80</strain>
    </source>
</reference>
<sequence>MAEISHCVYCFDVLIDYFNKNNVSDRKLIRKDDNDTSRMRINRLFLNNDILFPLFVTWNIISPSGHKSLRGCIGTFKPQPLKHGLRYYALTSALDDTRFPPISEQEVCFLECSVTLLTNFETIEDPLDWIIGIHGLEISFFHKNKYMSATYLPCVGIFFLYFYLLMTLFAAKERNWSKEETLNNLFIKAVRYQGSKAECTYDEYMRIVS</sequence>
<feature type="domain" description="AMMECR1" evidence="2">
    <location>
        <begin position="1"/>
        <end position="208"/>
    </location>
</feature>
<dbReference type="PANTHER" id="PTHR13016:SF0">
    <property type="entry name" value="AMME SYNDROME CANDIDATE GENE 1 PROTEIN"/>
    <property type="match status" value="1"/>
</dbReference>
<dbReference type="OrthoDB" id="24630at2759"/>
<dbReference type="GeneID" id="28938356"/>
<dbReference type="PROSITE" id="PS51112">
    <property type="entry name" value="AMMECR1"/>
    <property type="match status" value="1"/>
</dbReference>
<evidence type="ECO:0000256" key="1">
    <source>
        <dbReference type="SAM" id="Phobius"/>
    </source>
</evidence>
<dbReference type="InterPro" id="IPR036071">
    <property type="entry name" value="AMMECR1_dom_sf"/>
</dbReference>
<dbReference type="Pfam" id="PF01871">
    <property type="entry name" value="AMMECR1"/>
    <property type="match status" value="1"/>
</dbReference>
<dbReference type="EMBL" id="LFVZ01000005">
    <property type="protein sequence ID" value="KTW29194.1"/>
    <property type="molecule type" value="Genomic_DNA"/>
</dbReference>
<dbReference type="Proteomes" id="UP000054454">
    <property type="component" value="Unassembled WGS sequence"/>
</dbReference>
<keyword evidence="4" id="KW-1185">Reference proteome</keyword>
<name>A0A0W4ZLD9_PNEC8</name>
<evidence type="ECO:0000259" key="2">
    <source>
        <dbReference type="PROSITE" id="PS51112"/>
    </source>
</evidence>
<feature type="transmembrane region" description="Helical" evidence="1">
    <location>
        <begin position="150"/>
        <end position="171"/>
    </location>
</feature>
<dbReference type="AlphaFoldDB" id="A0A0W4ZLD9"/>
<protein>
    <recommendedName>
        <fullName evidence="2">AMMECR1 domain-containing protein</fullName>
    </recommendedName>
</protein>
<dbReference type="SUPFAM" id="SSF143447">
    <property type="entry name" value="AMMECR1-like"/>
    <property type="match status" value="1"/>
</dbReference>
<dbReference type="PANTHER" id="PTHR13016">
    <property type="entry name" value="AMMECR1 HOMOLOG"/>
    <property type="match status" value="1"/>
</dbReference>
<dbReference type="Gene3D" id="3.30.700.20">
    <property type="entry name" value="Hypothetical protein ph0010, domain 1"/>
    <property type="match status" value="1"/>
</dbReference>
<evidence type="ECO:0000313" key="3">
    <source>
        <dbReference type="EMBL" id="KTW29194.1"/>
    </source>
</evidence>
<evidence type="ECO:0000313" key="4">
    <source>
        <dbReference type="Proteomes" id="UP000054454"/>
    </source>
</evidence>
<dbReference type="InterPro" id="IPR023473">
    <property type="entry name" value="AMMECR1"/>
</dbReference>
<organism evidence="3 4">
    <name type="scientific">Pneumocystis carinii (strain B80)</name>
    <name type="common">Rat pneumocystis pneumonia agent</name>
    <name type="synonym">Pneumocystis carinii f. sp. carinii</name>
    <dbReference type="NCBI Taxonomy" id="1408658"/>
    <lineage>
        <taxon>Eukaryota</taxon>
        <taxon>Fungi</taxon>
        <taxon>Dikarya</taxon>
        <taxon>Ascomycota</taxon>
        <taxon>Taphrinomycotina</taxon>
        <taxon>Pneumocystomycetes</taxon>
        <taxon>Pneumocystaceae</taxon>
        <taxon>Pneumocystis</taxon>
    </lineage>
</organism>
<dbReference type="InterPro" id="IPR027485">
    <property type="entry name" value="AMMECR1_N"/>
</dbReference>